<evidence type="ECO:0000256" key="1">
    <source>
        <dbReference type="SAM" id="MobiDB-lite"/>
    </source>
</evidence>
<gene>
    <name evidence="2" type="ORF">B0H16DRAFT_1482037</name>
</gene>
<name>A0AAD7GV24_9AGAR</name>
<comment type="caution">
    <text evidence="2">The sequence shown here is derived from an EMBL/GenBank/DDBJ whole genome shotgun (WGS) entry which is preliminary data.</text>
</comment>
<sequence length="193" mass="21396">MPLQIGPTSGETDDGDLSSVACRCATAVSDIAENNVSHAAVCNLVEMAKDKEKLEKTVDEVGVHVLQQLNLMHERLKEKRSQLKVSREQSNKILSVVRQYEAVHKDLVATMTCAACLSVFDNPDIWCLLQWFGSVHRPLTATLDVLFASGIIERVIKALPGDASPYARFFWDDEDEEETGSEEEANGEAEMEE</sequence>
<keyword evidence="3" id="KW-1185">Reference proteome</keyword>
<dbReference type="EMBL" id="JARKIB010000462">
    <property type="protein sequence ID" value="KAJ7705906.1"/>
    <property type="molecule type" value="Genomic_DNA"/>
</dbReference>
<feature type="region of interest" description="Disordered" evidence="1">
    <location>
        <begin position="172"/>
        <end position="193"/>
    </location>
</feature>
<protein>
    <submittedName>
        <fullName evidence="2">Uncharacterized protein</fullName>
    </submittedName>
</protein>
<evidence type="ECO:0000313" key="3">
    <source>
        <dbReference type="Proteomes" id="UP001215598"/>
    </source>
</evidence>
<reference evidence="2" key="1">
    <citation type="submission" date="2023-03" db="EMBL/GenBank/DDBJ databases">
        <title>Massive genome expansion in bonnet fungi (Mycena s.s.) driven by repeated elements and novel gene families across ecological guilds.</title>
        <authorList>
            <consortium name="Lawrence Berkeley National Laboratory"/>
            <person name="Harder C.B."/>
            <person name="Miyauchi S."/>
            <person name="Viragh M."/>
            <person name="Kuo A."/>
            <person name="Thoen E."/>
            <person name="Andreopoulos B."/>
            <person name="Lu D."/>
            <person name="Skrede I."/>
            <person name="Drula E."/>
            <person name="Henrissat B."/>
            <person name="Morin E."/>
            <person name="Kohler A."/>
            <person name="Barry K."/>
            <person name="LaButti K."/>
            <person name="Morin E."/>
            <person name="Salamov A."/>
            <person name="Lipzen A."/>
            <person name="Mereny Z."/>
            <person name="Hegedus B."/>
            <person name="Baldrian P."/>
            <person name="Stursova M."/>
            <person name="Weitz H."/>
            <person name="Taylor A."/>
            <person name="Grigoriev I.V."/>
            <person name="Nagy L.G."/>
            <person name="Martin F."/>
            <person name="Kauserud H."/>
        </authorList>
    </citation>
    <scope>NUCLEOTIDE SEQUENCE</scope>
    <source>
        <strain evidence="2">CBHHK182m</strain>
    </source>
</reference>
<organism evidence="2 3">
    <name type="scientific">Mycena metata</name>
    <dbReference type="NCBI Taxonomy" id="1033252"/>
    <lineage>
        <taxon>Eukaryota</taxon>
        <taxon>Fungi</taxon>
        <taxon>Dikarya</taxon>
        <taxon>Basidiomycota</taxon>
        <taxon>Agaricomycotina</taxon>
        <taxon>Agaricomycetes</taxon>
        <taxon>Agaricomycetidae</taxon>
        <taxon>Agaricales</taxon>
        <taxon>Marasmiineae</taxon>
        <taxon>Mycenaceae</taxon>
        <taxon>Mycena</taxon>
    </lineage>
</organism>
<proteinExistence type="predicted"/>
<evidence type="ECO:0000313" key="2">
    <source>
        <dbReference type="EMBL" id="KAJ7705906.1"/>
    </source>
</evidence>
<accession>A0AAD7GV24</accession>
<dbReference type="AlphaFoldDB" id="A0AAD7GV24"/>
<dbReference type="Proteomes" id="UP001215598">
    <property type="component" value="Unassembled WGS sequence"/>
</dbReference>